<keyword evidence="9 11" id="KW-0413">Isomerase</keyword>
<keyword evidence="8" id="KW-0464">Manganese</keyword>
<dbReference type="PANTHER" id="PTHR11749">
    <property type="entry name" value="RIBULOSE-5-PHOSPHATE-3-EPIMERASE"/>
    <property type="match status" value="1"/>
</dbReference>
<dbReference type="InterPro" id="IPR011060">
    <property type="entry name" value="RibuloseP-bd_barrel"/>
</dbReference>
<keyword evidence="5" id="KW-0479">Metal-binding</keyword>
<name>A0A844BL37_9LACT</name>
<dbReference type="GO" id="GO:1901135">
    <property type="term" value="P:carbohydrate derivative metabolic process"/>
    <property type="evidence" value="ECO:0007669"/>
    <property type="project" value="UniProtKB-ARBA"/>
</dbReference>
<dbReference type="NCBIfam" id="NF004076">
    <property type="entry name" value="PRK05581.1-4"/>
    <property type="match status" value="1"/>
</dbReference>
<dbReference type="EC" id="5.1.3.1" evidence="11"/>
<dbReference type="GO" id="GO:0006163">
    <property type="term" value="P:purine nucleotide metabolic process"/>
    <property type="evidence" value="ECO:0007669"/>
    <property type="project" value="UniProtKB-ARBA"/>
</dbReference>
<dbReference type="GO" id="GO:0005975">
    <property type="term" value="P:carbohydrate metabolic process"/>
    <property type="evidence" value="ECO:0007669"/>
    <property type="project" value="InterPro"/>
</dbReference>
<dbReference type="CDD" id="cd00429">
    <property type="entry name" value="RPE"/>
    <property type="match status" value="1"/>
</dbReference>
<dbReference type="EMBL" id="WJQR01000014">
    <property type="protein sequence ID" value="MRI82620.1"/>
    <property type="molecule type" value="Genomic_DNA"/>
</dbReference>
<evidence type="ECO:0000313" key="12">
    <source>
        <dbReference type="Proteomes" id="UP000469870"/>
    </source>
</evidence>
<keyword evidence="6" id="KW-0862">Zinc</keyword>
<dbReference type="RefSeq" id="WP_153862686.1">
    <property type="nucleotide sequence ID" value="NZ_WJQR01000014.1"/>
</dbReference>
<keyword evidence="10" id="KW-0119">Carbohydrate metabolism</keyword>
<proteinExistence type="predicted"/>
<dbReference type="GO" id="GO:0046872">
    <property type="term" value="F:metal ion binding"/>
    <property type="evidence" value="ECO:0007669"/>
    <property type="project" value="UniProtKB-KW"/>
</dbReference>
<evidence type="ECO:0000256" key="2">
    <source>
        <dbReference type="ARBA" id="ARBA00001947"/>
    </source>
</evidence>
<evidence type="ECO:0000256" key="7">
    <source>
        <dbReference type="ARBA" id="ARBA00023004"/>
    </source>
</evidence>
<comment type="cofactor">
    <cofactor evidence="2">
        <name>Zn(2+)</name>
        <dbReference type="ChEBI" id="CHEBI:29105"/>
    </cofactor>
</comment>
<dbReference type="FunFam" id="3.20.20.70:FF:000191">
    <property type="entry name" value="ribulose-phosphate 3-epimerase isoform X2"/>
    <property type="match status" value="1"/>
</dbReference>
<evidence type="ECO:0000256" key="5">
    <source>
        <dbReference type="ARBA" id="ARBA00022723"/>
    </source>
</evidence>
<dbReference type="InterPro" id="IPR013785">
    <property type="entry name" value="Aldolase_TIM"/>
</dbReference>
<evidence type="ECO:0000256" key="9">
    <source>
        <dbReference type="ARBA" id="ARBA00023235"/>
    </source>
</evidence>
<protein>
    <submittedName>
        <fullName evidence="11">Ribulose-phosphate 3-epimerase</fullName>
        <ecNumber evidence="11">5.1.3.1</ecNumber>
    </submittedName>
</protein>
<accession>A0A844BL37</accession>
<evidence type="ECO:0000256" key="6">
    <source>
        <dbReference type="ARBA" id="ARBA00022833"/>
    </source>
</evidence>
<comment type="cofactor">
    <cofactor evidence="3">
        <name>Fe(2+)</name>
        <dbReference type="ChEBI" id="CHEBI:29033"/>
    </cofactor>
</comment>
<dbReference type="PROSITE" id="PS01086">
    <property type="entry name" value="RIBUL_P_3_EPIMER_2"/>
    <property type="match status" value="1"/>
</dbReference>
<evidence type="ECO:0000256" key="8">
    <source>
        <dbReference type="ARBA" id="ARBA00023211"/>
    </source>
</evidence>
<dbReference type="GO" id="GO:0006091">
    <property type="term" value="P:generation of precursor metabolites and energy"/>
    <property type="evidence" value="ECO:0007669"/>
    <property type="project" value="UniProtKB-ARBA"/>
</dbReference>
<reference evidence="11 12" key="1">
    <citation type="submission" date="2019-11" db="EMBL/GenBank/DDBJ databases">
        <title>Characterisation of Fundicoccus ignavus gen. nov. sp. nov., a novel genus of the family Aerococcaceae isolated from bulk tank milk.</title>
        <authorList>
            <person name="Siebert A."/>
            <person name="Huptas C."/>
            <person name="Wenning M."/>
            <person name="Scherer S."/>
            <person name="Doll E.V."/>
        </authorList>
    </citation>
    <scope>NUCLEOTIDE SEQUENCE [LARGE SCALE GENOMIC DNA]</scope>
    <source>
        <strain evidence="11 12">DSM 109653</strain>
    </source>
</reference>
<dbReference type="InterPro" id="IPR000056">
    <property type="entry name" value="Ribul_P_3_epim-like"/>
</dbReference>
<keyword evidence="7" id="KW-0408">Iron</keyword>
<evidence type="ECO:0000256" key="10">
    <source>
        <dbReference type="ARBA" id="ARBA00023277"/>
    </source>
</evidence>
<dbReference type="Proteomes" id="UP000469870">
    <property type="component" value="Unassembled WGS sequence"/>
</dbReference>
<dbReference type="Pfam" id="PF00834">
    <property type="entry name" value="Ribul_P_3_epim"/>
    <property type="match status" value="1"/>
</dbReference>
<organism evidence="11 12">
    <name type="scientific">Fundicoccus ignavus</name>
    <dbReference type="NCBI Taxonomy" id="2664442"/>
    <lineage>
        <taxon>Bacteria</taxon>
        <taxon>Bacillati</taxon>
        <taxon>Bacillota</taxon>
        <taxon>Bacilli</taxon>
        <taxon>Lactobacillales</taxon>
        <taxon>Aerococcaceae</taxon>
        <taxon>Fundicoccus</taxon>
    </lineage>
</organism>
<evidence type="ECO:0000256" key="1">
    <source>
        <dbReference type="ARBA" id="ARBA00001936"/>
    </source>
</evidence>
<comment type="cofactor">
    <cofactor evidence="1">
        <name>Mn(2+)</name>
        <dbReference type="ChEBI" id="CHEBI:29035"/>
    </cofactor>
</comment>
<evidence type="ECO:0000256" key="3">
    <source>
        <dbReference type="ARBA" id="ARBA00001954"/>
    </source>
</evidence>
<gene>
    <name evidence="11" type="ORF">GIY11_11425</name>
</gene>
<evidence type="ECO:0000256" key="4">
    <source>
        <dbReference type="ARBA" id="ARBA00011738"/>
    </source>
</evidence>
<dbReference type="SUPFAM" id="SSF51366">
    <property type="entry name" value="Ribulose-phoshate binding barrel"/>
    <property type="match status" value="1"/>
</dbReference>
<sequence length="222" mass="24836">MKQLVASIMCGDQLNLKAELEGLLEAGINWLHCDVMDGVFVNNLAMGPYDIEAIQQVDGFTLDVHLATVTPDKYIEMYGPLKPDYITFHIETSENPQKSIDLIKSFECKVGLAFSPETPVSEVEPYLDQIDLLLVMTVNPGFAGQQFNESVLNKLKELTDIFVTMEGPRPLVEVDGNIYSETIEKMSAYEVDLYVLGTSALFREDGLSYTEKAERLNEVINL</sequence>
<dbReference type="GO" id="GO:0046496">
    <property type="term" value="P:nicotinamide nucleotide metabolic process"/>
    <property type="evidence" value="ECO:0007669"/>
    <property type="project" value="UniProtKB-ARBA"/>
</dbReference>
<evidence type="ECO:0000313" key="11">
    <source>
        <dbReference type="EMBL" id="MRI82620.1"/>
    </source>
</evidence>
<comment type="subunit">
    <text evidence="4">Homodimer.</text>
</comment>
<dbReference type="GO" id="GO:0004750">
    <property type="term" value="F:D-ribulose-phosphate 3-epimerase activity"/>
    <property type="evidence" value="ECO:0007669"/>
    <property type="project" value="UniProtKB-EC"/>
</dbReference>
<comment type="caution">
    <text evidence="11">The sequence shown here is derived from an EMBL/GenBank/DDBJ whole genome shotgun (WGS) entry which is preliminary data.</text>
</comment>
<dbReference type="Gene3D" id="3.20.20.70">
    <property type="entry name" value="Aldolase class I"/>
    <property type="match status" value="1"/>
</dbReference>
<dbReference type="AlphaFoldDB" id="A0A844BL37"/>